<dbReference type="RefSeq" id="WP_071071296.1">
    <property type="nucleotide sequence ID" value="NZ_CP017755.1"/>
</dbReference>
<keyword evidence="2" id="KW-1185">Reference proteome</keyword>
<organism evidence="1 2">
    <name type="scientific">Cupriavidus malaysiensis</name>
    <dbReference type="NCBI Taxonomy" id="367825"/>
    <lineage>
        <taxon>Bacteria</taxon>
        <taxon>Pseudomonadati</taxon>
        <taxon>Pseudomonadota</taxon>
        <taxon>Betaproteobacteria</taxon>
        <taxon>Burkholderiales</taxon>
        <taxon>Burkholderiaceae</taxon>
        <taxon>Cupriavidus</taxon>
    </lineage>
</organism>
<reference evidence="1 2" key="1">
    <citation type="submission" date="2016-10" db="EMBL/GenBank/DDBJ databases">
        <title>Complete genome sequences of three Cupriavidus strains isolated from various Malaysian environments.</title>
        <authorList>
            <person name="Abdullah A.A.-A."/>
            <person name="Shafie N.A.H."/>
            <person name="Lau N.S."/>
        </authorList>
    </citation>
    <scope>NUCLEOTIDE SEQUENCE [LARGE SCALE GENOMIC DNA]</scope>
    <source>
        <strain evidence="1 2">USMAA1020</strain>
    </source>
</reference>
<proteinExistence type="predicted"/>
<accession>A0A1D9I9B8</accession>
<sequence length="92" mass="10471">MTTTYRSLPATRLMHDQQVDALSEGSHHRFGFIGLAATQWHRAATLLIEPGQLRMIAGCDSNLKESTKQWIHERGGAVIDEHNDLMPDFRWV</sequence>
<dbReference type="EMBL" id="CP017755">
    <property type="protein sequence ID" value="AOZ08638.1"/>
    <property type="molecule type" value="Genomic_DNA"/>
</dbReference>
<evidence type="ECO:0000313" key="1">
    <source>
        <dbReference type="EMBL" id="AOZ08638.1"/>
    </source>
</evidence>
<evidence type="ECO:0000313" key="2">
    <source>
        <dbReference type="Proteomes" id="UP000177515"/>
    </source>
</evidence>
<dbReference type="Proteomes" id="UP000177515">
    <property type="component" value="Chromosome 2"/>
</dbReference>
<gene>
    <name evidence="1" type="ORF">BKK80_22135</name>
</gene>
<name>A0A1D9I9B8_9BURK</name>
<protein>
    <submittedName>
        <fullName evidence="1">Uncharacterized protein</fullName>
    </submittedName>
</protein>